<keyword evidence="4" id="KW-0804">Transcription</keyword>
<dbReference type="PRINTS" id="PR00039">
    <property type="entry name" value="HTHLYSR"/>
</dbReference>
<comment type="similarity">
    <text evidence="1">Belongs to the LysR transcriptional regulatory family.</text>
</comment>
<dbReference type="GO" id="GO:0043565">
    <property type="term" value="F:sequence-specific DNA binding"/>
    <property type="evidence" value="ECO:0007669"/>
    <property type="project" value="TreeGrafter"/>
</dbReference>
<dbReference type="PROSITE" id="PS50931">
    <property type="entry name" value="HTH_LYSR"/>
    <property type="match status" value="1"/>
</dbReference>
<evidence type="ECO:0000259" key="5">
    <source>
        <dbReference type="PROSITE" id="PS50931"/>
    </source>
</evidence>
<dbReference type="SUPFAM" id="SSF46785">
    <property type="entry name" value="Winged helix' DNA-binding domain"/>
    <property type="match status" value="1"/>
</dbReference>
<dbReference type="InterPro" id="IPR000847">
    <property type="entry name" value="LysR_HTH_N"/>
</dbReference>
<evidence type="ECO:0000256" key="3">
    <source>
        <dbReference type="ARBA" id="ARBA00023125"/>
    </source>
</evidence>
<dbReference type="PANTHER" id="PTHR30537">
    <property type="entry name" value="HTH-TYPE TRANSCRIPTIONAL REGULATOR"/>
    <property type="match status" value="1"/>
</dbReference>
<gene>
    <name evidence="6" type="ORF">METZ01_LOCUS139555</name>
</gene>
<evidence type="ECO:0000256" key="1">
    <source>
        <dbReference type="ARBA" id="ARBA00009437"/>
    </source>
</evidence>
<accession>A0A381ZCM3</accession>
<evidence type="ECO:0000313" key="6">
    <source>
        <dbReference type="EMBL" id="SVA86701.1"/>
    </source>
</evidence>
<proteinExistence type="inferred from homology"/>
<name>A0A381ZCM3_9ZZZZ</name>
<sequence>MDWDKLRIFHAVAEAGSFTHAGETLNLSQSAISRQVSSLEQSLKLPLFHRHARGLILTEQGEDLYRTAHDVFHQLAMTEARLTDSKESPRGPLNINTTIGFGSVWLTPRIKEFMDLYPDIDVTIILVYDDLDLSMREADVAIRLTAPRQPDLIQRHLMSLKYNVYASPDYIKEHGTPRTPQDLDHHKIVTFGEEVGDQTDLLPALNFLMEAGRNKNEPRLPALKVNNIYGIYRAVLSGVGIGALPDYFIEDTSSLVRILPEMPSPDTDVYFVYPEELRQSARISVFRDFLVRNIIESR</sequence>
<dbReference type="GO" id="GO:0003700">
    <property type="term" value="F:DNA-binding transcription factor activity"/>
    <property type="evidence" value="ECO:0007669"/>
    <property type="project" value="InterPro"/>
</dbReference>
<dbReference type="FunFam" id="1.10.10.10:FF:000001">
    <property type="entry name" value="LysR family transcriptional regulator"/>
    <property type="match status" value="1"/>
</dbReference>
<feature type="domain" description="HTH lysR-type" evidence="5">
    <location>
        <begin position="1"/>
        <end position="58"/>
    </location>
</feature>
<dbReference type="Pfam" id="PF00126">
    <property type="entry name" value="HTH_1"/>
    <property type="match status" value="1"/>
</dbReference>
<dbReference type="PANTHER" id="PTHR30537:SF20">
    <property type="entry name" value="TRANSCRIPTIONAL REGULATORY PROTEIN"/>
    <property type="match status" value="1"/>
</dbReference>
<evidence type="ECO:0000256" key="2">
    <source>
        <dbReference type="ARBA" id="ARBA00023015"/>
    </source>
</evidence>
<reference evidence="6" key="1">
    <citation type="submission" date="2018-05" db="EMBL/GenBank/DDBJ databases">
        <authorList>
            <person name="Lanie J.A."/>
            <person name="Ng W.-L."/>
            <person name="Kazmierczak K.M."/>
            <person name="Andrzejewski T.M."/>
            <person name="Davidsen T.M."/>
            <person name="Wayne K.J."/>
            <person name="Tettelin H."/>
            <person name="Glass J.I."/>
            <person name="Rusch D."/>
            <person name="Podicherti R."/>
            <person name="Tsui H.-C.T."/>
            <person name="Winkler M.E."/>
        </authorList>
    </citation>
    <scope>NUCLEOTIDE SEQUENCE</scope>
</reference>
<protein>
    <recommendedName>
        <fullName evidence="5">HTH lysR-type domain-containing protein</fullName>
    </recommendedName>
</protein>
<dbReference type="EMBL" id="UINC01020705">
    <property type="protein sequence ID" value="SVA86701.1"/>
    <property type="molecule type" value="Genomic_DNA"/>
</dbReference>
<dbReference type="AlphaFoldDB" id="A0A381ZCM3"/>
<dbReference type="SUPFAM" id="SSF53850">
    <property type="entry name" value="Periplasmic binding protein-like II"/>
    <property type="match status" value="1"/>
</dbReference>
<organism evidence="6">
    <name type="scientific">marine metagenome</name>
    <dbReference type="NCBI Taxonomy" id="408172"/>
    <lineage>
        <taxon>unclassified sequences</taxon>
        <taxon>metagenomes</taxon>
        <taxon>ecological metagenomes</taxon>
    </lineage>
</organism>
<keyword evidence="3" id="KW-0238">DNA-binding</keyword>
<dbReference type="CDD" id="cd08422">
    <property type="entry name" value="PBP2_CrgA_like"/>
    <property type="match status" value="1"/>
</dbReference>
<evidence type="ECO:0000256" key="4">
    <source>
        <dbReference type="ARBA" id="ARBA00023163"/>
    </source>
</evidence>
<dbReference type="GO" id="GO:0006351">
    <property type="term" value="P:DNA-templated transcription"/>
    <property type="evidence" value="ECO:0007669"/>
    <property type="project" value="TreeGrafter"/>
</dbReference>
<dbReference type="Gene3D" id="1.10.10.10">
    <property type="entry name" value="Winged helix-like DNA-binding domain superfamily/Winged helix DNA-binding domain"/>
    <property type="match status" value="1"/>
</dbReference>
<dbReference type="Pfam" id="PF03466">
    <property type="entry name" value="LysR_substrate"/>
    <property type="match status" value="1"/>
</dbReference>
<dbReference type="InterPro" id="IPR036390">
    <property type="entry name" value="WH_DNA-bd_sf"/>
</dbReference>
<keyword evidence="2" id="KW-0805">Transcription regulation</keyword>
<dbReference type="InterPro" id="IPR058163">
    <property type="entry name" value="LysR-type_TF_proteobact-type"/>
</dbReference>
<dbReference type="InterPro" id="IPR036388">
    <property type="entry name" value="WH-like_DNA-bd_sf"/>
</dbReference>
<dbReference type="InterPro" id="IPR005119">
    <property type="entry name" value="LysR_subst-bd"/>
</dbReference>
<dbReference type="Gene3D" id="3.40.190.290">
    <property type="match status" value="1"/>
</dbReference>